<feature type="transmembrane region" description="Helical" evidence="8">
    <location>
        <begin position="142"/>
        <end position="164"/>
    </location>
</feature>
<evidence type="ECO:0000259" key="9">
    <source>
        <dbReference type="PROSITE" id="PS50850"/>
    </source>
</evidence>
<dbReference type="HOGENOM" id="CLU_001265_47_0_4"/>
<gene>
    <name evidence="10" type="ordered locus">Mfla_0749</name>
</gene>
<evidence type="ECO:0000256" key="6">
    <source>
        <dbReference type="ARBA" id="ARBA00022989"/>
    </source>
</evidence>
<comment type="subcellular location">
    <subcellularLocation>
        <location evidence="8">Cell inner membrane</location>
        <topology evidence="8">Multi-pass membrane protein</topology>
    </subcellularLocation>
    <subcellularLocation>
        <location evidence="1">Cell membrane</location>
        <topology evidence="1">Multi-pass membrane protein</topology>
    </subcellularLocation>
</comment>
<evidence type="ECO:0000256" key="4">
    <source>
        <dbReference type="ARBA" id="ARBA00022475"/>
    </source>
</evidence>
<keyword evidence="6 8" id="KW-1133">Transmembrane helix</keyword>
<name>Q1H3C0_METFK</name>
<protein>
    <recommendedName>
        <fullName evidence="8">Bcr/CflA family efflux transporter</fullName>
    </recommendedName>
</protein>
<sequence>MSNNNNASTSPPSLTSGWLLLLGALTGLAPLSIDMYLPGFPAIEKSLLAQAGSAQLTLASYFIGLAIGQLFYGPLSDRFGRRLPLLIGLVIYILASFGCAFTSSIPELIFWRFLQALGGCAGMVITMAVIRDRCSANDAARAFSMLILVMGLAPILAPLIGGWIVTSFDWRVLFITLGVAGILGLIAVYFWLEETHDTRHEPPLVLGRILRNYGRLFMDRRFIGYTLSGGLARAGMFAYIAGSPFVFIEYYHIPAQHYGWIFGMNAAGLILVSQINVWRLKKHRATVLLSRALWLPGGIGVLLLGLSLTGHVTLPLLLIGIFLFVASIGYIGPDAGAATLATHGQQAGTASALMGSLQFGLATIAGGLVNLLHDGTTFPMVTVMAGCGIGAWLAHRLIIVRYIRRYSRQQKAREYAGFLFRHWHQSVGATHRGRSACCAAASRRWYKRLIPLITARMDAVTRLSWIPAPYTVPGWPSFSSSANATALAAAPAPSARSS</sequence>
<evidence type="ECO:0000256" key="1">
    <source>
        <dbReference type="ARBA" id="ARBA00004651"/>
    </source>
</evidence>
<dbReference type="InterPro" id="IPR036259">
    <property type="entry name" value="MFS_trans_sf"/>
</dbReference>
<organism evidence="10 11">
    <name type="scientific">Methylobacillus flagellatus (strain ATCC 51484 / DSM 6875 / VKM B-1610 / KT)</name>
    <dbReference type="NCBI Taxonomy" id="265072"/>
    <lineage>
        <taxon>Bacteria</taxon>
        <taxon>Pseudomonadati</taxon>
        <taxon>Pseudomonadota</taxon>
        <taxon>Betaproteobacteria</taxon>
        <taxon>Nitrosomonadales</taxon>
        <taxon>Methylophilaceae</taxon>
        <taxon>Methylobacillus</taxon>
    </lineage>
</organism>
<keyword evidence="3 8" id="KW-0813">Transport</keyword>
<feature type="transmembrane region" description="Helical" evidence="8">
    <location>
        <begin position="352"/>
        <end position="372"/>
    </location>
</feature>
<dbReference type="InterPro" id="IPR004812">
    <property type="entry name" value="Efflux_drug-R_Bcr/CmlA"/>
</dbReference>
<dbReference type="STRING" id="265072.Mfla_0749"/>
<dbReference type="CDD" id="cd17320">
    <property type="entry name" value="MFS_MdfA_MDR_like"/>
    <property type="match status" value="1"/>
</dbReference>
<feature type="transmembrane region" description="Helical" evidence="8">
    <location>
        <begin position="285"/>
        <end position="306"/>
    </location>
</feature>
<proteinExistence type="inferred from homology"/>
<dbReference type="SUPFAM" id="SSF103473">
    <property type="entry name" value="MFS general substrate transporter"/>
    <property type="match status" value="1"/>
</dbReference>
<feature type="transmembrane region" description="Helical" evidence="8">
    <location>
        <begin position="222"/>
        <end position="246"/>
    </location>
</feature>
<dbReference type="Proteomes" id="UP000002440">
    <property type="component" value="Chromosome"/>
</dbReference>
<feature type="transmembrane region" description="Helical" evidence="8">
    <location>
        <begin position="85"/>
        <end position="103"/>
    </location>
</feature>
<dbReference type="InterPro" id="IPR011701">
    <property type="entry name" value="MFS"/>
</dbReference>
<dbReference type="AlphaFoldDB" id="Q1H3C0"/>
<comment type="caution">
    <text evidence="8">Lacks conserved residue(s) required for the propagation of feature annotation.</text>
</comment>
<comment type="similarity">
    <text evidence="2 8">Belongs to the major facilitator superfamily. Bcr/CmlA family.</text>
</comment>
<reference evidence="10 11" key="1">
    <citation type="submission" date="2006-03" db="EMBL/GenBank/DDBJ databases">
        <title>Complete sequence of Methylobacillus flagellatus KT.</title>
        <authorList>
            <consortium name="US DOE Joint Genome Institute"/>
            <person name="Copeland A."/>
            <person name="Lucas S."/>
            <person name="Lapidus A."/>
            <person name="Barry K."/>
            <person name="Detter J.C."/>
            <person name="Glavina del Rio T."/>
            <person name="Hammon N."/>
            <person name="Israni S."/>
            <person name="Dalin E."/>
            <person name="Tice H."/>
            <person name="Pitluck S."/>
            <person name="Brettin T."/>
            <person name="Bruce D."/>
            <person name="Han C."/>
            <person name="Tapia R."/>
            <person name="Saunders E."/>
            <person name="Gilna P."/>
            <person name="Schmutz J."/>
            <person name="Larimer F."/>
            <person name="Land M."/>
            <person name="Kyrpides N."/>
            <person name="Anderson I."/>
            <person name="Richardson P."/>
        </authorList>
    </citation>
    <scope>NUCLEOTIDE SEQUENCE [LARGE SCALE GENOMIC DNA]</scope>
    <source>
        <strain evidence="11">KT / ATCC 51484 / DSM 6875</strain>
    </source>
</reference>
<feature type="transmembrane region" description="Helical" evidence="8">
    <location>
        <begin position="312"/>
        <end position="331"/>
    </location>
</feature>
<evidence type="ECO:0000256" key="5">
    <source>
        <dbReference type="ARBA" id="ARBA00022692"/>
    </source>
</evidence>
<evidence type="ECO:0000313" key="11">
    <source>
        <dbReference type="Proteomes" id="UP000002440"/>
    </source>
</evidence>
<dbReference type="KEGG" id="mfa:Mfla_0749"/>
<keyword evidence="4" id="KW-1003">Cell membrane</keyword>
<feature type="transmembrane region" description="Helical" evidence="8">
    <location>
        <begin position="170"/>
        <end position="192"/>
    </location>
</feature>
<keyword evidence="11" id="KW-1185">Reference proteome</keyword>
<accession>Q1H3C0</accession>
<feature type="domain" description="Major facilitator superfamily (MFS) profile" evidence="9">
    <location>
        <begin position="18"/>
        <end position="403"/>
    </location>
</feature>
<dbReference type="PROSITE" id="PS50850">
    <property type="entry name" value="MFS"/>
    <property type="match status" value="1"/>
</dbReference>
<dbReference type="NCBIfam" id="NF008314">
    <property type="entry name" value="PRK11102.1"/>
    <property type="match status" value="1"/>
</dbReference>
<evidence type="ECO:0000256" key="7">
    <source>
        <dbReference type="ARBA" id="ARBA00023136"/>
    </source>
</evidence>
<dbReference type="GO" id="GO:0042910">
    <property type="term" value="F:xenobiotic transmembrane transporter activity"/>
    <property type="evidence" value="ECO:0007669"/>
    <property type="project" value="InterPro"/>
</dbReference>
<dbReference type="Gene3D" id="1.20.1720.10">
    <property type="entry name" value="Multidrug resistance protein D"/>
    <property type="match status" value="1"/>
</dbReference>
<dbReference type="eggNOG" id="COG2814">
    <property type="taxonomic scope" value="Bacteria"/>
</dbReference>
<dbReference type="PANTHER" id="PTHR23502">
    <property type="entry name" value="MAJOR FACILITATOR SUPERFAMILY"/>
    <property type="match status" value="1"/>
</dbReference>
<evidence type="ECO:0000256" key="3">
    <source>
        <dbReference type="ARBA" id="ARBA00022448"/>
    </source>
</evidence>
<keyword evidence="5 8" id="KW-0812">Transmembrane</keyword>
<keyword evidence="8" id="KW-0997">Cell inner membrane</keyword>
<dbReference type="PANTHER" id="PTHR23502:SF132">
    <property type="entry name" value="POLYAMINE TRANSPORTER 2-RELATED"/>
    <property type="match status" value="1"/>
</dbReference>
<feature type="transmembrane region" description="Helical" evidence="8">
    <location>
        <begin position="378"/>
        <end position="403"/>
    </location>
</feature>
<evidence type="ECO:0000256" key="2">
    <source>
        <dbReference type="ARBA" id="ARBA00006236"/>
    </source>
</evidence>
<dbReference type="GO" id="GO:1990961">
    <property type="term" value="P:xenobiotic detoxification by transmembrane export across the plasma membrane"/>
    <property type="evidence" value="ECO:0007669"/>
    <property type="project" value="InterPro"/>
</dbReference>
<feature type="transmembrane region" description="Helical" evidence="8">
    <location>
        <begin position="54"/>
        <end position="73"/>
    </location>
</feature>
<dbReference type="FunFam" id="1.20.1720.10:FF:000005">
    <property type="entry name" value="Bcr/CflA family efflux transporter"/>
    <property type="match status" value="1"/>
</dbReference>
<dbReference type="InterPro" id="IPR020846">
    <property type="entry name" value="MFS_dom"/>
</dbReference>
<evidence type="ECO:0000313" key="10">
    <source>
        <dbReference type="EMBL" id="ABE49017.1"/>
    </source>
</evidence>
<keyword evidence="7 8" id="KW-0472">Membrane</keyword>
<feature type="transmembrane region" description="Helical" evidence="8">
    <location>
        <begin position="258"/>
        <end position="278"/>
    </location>
</feature>
<dbReference type="Pfam" id="PF07690">
    <property type="entry name" value="MFS_1"/>
    <property type="match status" value="1"/>
</dbReference>
<dbReference type="NCBIfam" id="TIGR00710">
    <property type="entry name" value="efflux_Bcr_CflA"/>
    <property type="match status" value="1"/>
</dbReference>
<dbReference type="EMBL" id="CP000284">
    <property type="protein sequence ID" value="ABE49017.1"/>
    <property type="molecule type" value="Genomic_DNA"/>
</dbReference>
<evidence type="ECO:0000256" key="8">
    <source>
        <dbReference type="RuleBase" id="RU365088"/>
    </source>
</evidence>
<dbReference type="GO" id="GO:0005886">
    <property type="term" value="C:plasma membrane"/>
    <property type="evidence" value="ECO:0007669"/>
    <property type="project" value="UniProtKB-SubCell"/>
</dbReference>
<feature type="transmembrane region" description="Helical" evidence="8">
    <location>
        <begin position="109"/>
        <end position="130"/>
    </location>
</feature>
<dbReference type="GO" id="GO:0015385">
    <property type="term" value="F:sodium:proton antiporter activity"/>
    <property type="evidence" value="ECO:0007669"/>
    <property type="project" value="TreeGrafter"/>
</dbReference>